<dbReference type="PANTHER" id="PTHR14499:SF145">
    <property type="entry name" value="POTASSIUM CHANNEL REGULATORY PROTEIN-LIKE"/>
    <property type="match status" value="1"/>
</dbReference>
<proteinExistence type="predicted"/>
<evidence type="ECO:0000313" key="2">
    <source>
        <dbReference type="EMBL" id="CAH3151540.1"/>
    </source>
</evidence>
<feature type="domain" description="BTB" evidence="1">
    <location>
        <begin position="3"/>
        <end position="101"/>
    </location>
</feature>
<dbReference type="FunFam" id="3.30.710.10:FF:000046">
    <property type="entry name" value="BTB/POZ domain-containing protein KCTD7 isoform X1"/>
    <property type="match status" value="1"/>
</dbReference>
<dbReference type="GO" id="GO:0051260">
    <property type="term" value="P:protein homooligomerization"/>
    <property type="evidence" value="ECO:0007669"/>
    <property type="project" value="InterPro"/>
</dbReference>
<dbReference type="SMART" id="SM00225">
    <property type="entry name" value="BTB"/>
    <property type="match status" value="1"/>
</dbReference>
<feature type="non-terminal residue" evidence="2">
    <location>
        <position position="1"/>
    </location>
</feature>
<dbReference type="EMBL" id="CALNXJ010000049">
    <property type="protein sequence ID" value="CAH3151540.1"/>
    <property type="molecule type" value="Genomic_DNA"/>
</dbReference>
<dbReference type="InterPro" id="IPR011604">
    <property type="entry name" value="PDDEXK-like_dom_sf"/>
</dbReference>
<gene>
    <name evidence="2" type="ORF">PMEA_00025249</name>
</gene>
<comment type="caution">
    <text evidence="2">The sequence shown here is derived from an EMBL/GenBank/DDBJ whole genome shotgun (WGS) entry which is preliminary data.</text>
</comment>
<name>A0AAU9XNX5_9CNID</name>
<accession>A0AAU9XNX5</accession>
<dbReference type="SUPFAM" id="SSF54695">
    <property type="entry name" value="POZ domain"/>
    <property type="match status" value="1"/>
</dbReference>
<dbReference type="Gene3D" id="3.90.320.10">
    <property type="match status" value="1"/>
</dbReference>
<dbReference type="PANTHER" id="PTHR14499">
    <property type="entry name" value="POTASSIUM CHANNEL TETRAMERIZATION DOMAIN-CONTAINING"/>
    <property type="match status" value="1"/>
</dbReference>
<evidence type="ECO:0000259" key="1">
    <source>
        <dbReference type="SMART" id="SM00225"/>
    </source>
</evidence>
<dbReference type="InterPro" id="IPR003131">
    <property type="entry name" value="T1-type_BTB"/>
</dbReference>
<keyword evidence="3" id="KW-1185">Reference proteome</keyword>
<protein>
    <recommendedName>
        <fullName evidence="1">BTB domain-containing protein</fullName>
    </recommendedName>
</protein>
<sequence>LPTIISLNVGGHFFTTRLSTLLKDEDSMLAAMFSGRYKLELDKEGRYFIDRDGKYFGYILNYLRDASLPKHCVALQVYREADYFQLEQLIRELASYPSVIPHIAIEEQKRDLAESYHHWKSVLLETTRRKFHKFVKFVVGRDCVITVTRYASEKDYNLSEDTCRSFISLSDGNENCQSHQFFSVNDSGEKLEYYIGSHLPSIDFIVPNEDIPDCHQFTSLVEKDLRLEGFCVSGSLTHAWKCGLCDMTGTLHQLAFMWAASVCSRRQLVIFASELASAIGRHRYQSREETFQRVWLRSHQQSFVFAFALRFQSDIRPILAVSEELLIQFPSLEKEDDTVDFGSAIRKVICDISFRRLYGQILSFLKAKLLKNEKEEQILESAKVIERVTTEVETLCENEKKLVESAVKEICDKQGINTKEVVKAVESKITKDRGTKLEEKAVQDFEKVKGIEIERPIAPHLFYQDMEYNGLQWSVCGKVDAETEDSVIEVKNRRNRFMCPEYDYIQLQTYLFIRGKSKGVLLERLKGENKETCFEFDDELWEEVTIDLAEFVAELSDAMNMSKQALYGYTSPKKRGHDQVVVVNEQACNQDTDEEQVKRTAVEKVEEATTVIEIQDNNE</sequence>
<dbReference type="InterPro" id="IPR011333">
    <property type="entry name" value="SKP1/BTB/POZ_sf"/>
</dbReference>
<dbReference type="Gene3D" id="3.30.710.10">
    <property type="entry name" value="Potassium Channel Kv1.1, Chain A"/>
    <property type="match status" value="1"/>
</dbReference>
<organism evidence="2 3">
    <name type="scientific">Pocillopora meandrina</name>
    <dbReference type="NCBI Taxonomy" id="46732"/>
    <lineage>
        <taxon>Eukaryota</taxon>
        <taxon>Metazoa</taxon>
        <taxon>Cnidaria</taxon>
        <taxon>Anthozoa</taxon>
        <taxon>Hexacorallia</taxon>
        <taxon>Scleractinia</taxon>
        <taxon>Astrocoeniina</taxon>
        <taxon>Pocilloporidae</taxon>
        <taxon>Pocillopora</taxon>
    </lineage>
</organism>
<dbReference type="Pfam" id="PF02214">
    <property type="entry name" value="BTB_2"/>
    <property type="match status" value="1"/>
</dbReference>
<dbReference type="AlphaFoldDB" id="A0AAU9XNX5"/>
<evidence type="ECO:0000313" key="3">
    <source>
        <dbReference type="Proteomes" id="UP001159428"/>
    </source>
</evidence>
<dbReference type="InterPro" id="IPR000210">
    <property type="entry name" value="BTB/POZ_dom"/>
</dbReference>
<dbReference type="Proteomes" id="UP001159428">
    <property type="component" value="Unassembled WGS sequence"/>
</dbReference>
<reference evidence="2 3" key="1">
    <citation type="submission" date="2022-05" db="EMBL/GenBank/DDBJ databases">
        <authorList>
            <consortium name="Genoscope - CEA"/>
            <person name="William W."/>
        </authorList>
    </citation>
    <scope>NUCLEOTIDE SEQUENCE [LARGE SCALE GENOMIC DNA]</scope>
</reference>